<keyword evidence="4 8" id="KW-0406">Ion transport</keyword>
<sequence length="272" mass="29030">MHAASRDALDQLTRALDSGLEGSGDTVATGLTTGSELFEFTEVLDRERSLRSALVDASFTPEQRSGIVTTLVGGSVAPATAETLKSAVSLTWSTSRDLRTGLVTLGRRALLRAAQAQGQLDRVQDELFRLARIIDGEPQLELLLADRSASPDARRDLLAKVVYGKITAVTEALALQVIGRPQHRPVEDLDALCDEAAALTGNDVARVRSAAELNEQQRSSLAAKLETIYGHPITVHTEVDSSLLGGAVIRVGDEVIDGSTAGRLDRLRRSLA</sequence>
<organism evidence="10 12">
    <name type="scientific">Corynebacterium bovis</name>
    <dbReference type="NCBI Taxonomy" id="36808"/>
    <lineage>
        <taxon>Bacteria</taxon>
        <taxon>Bacillati</taxon>
        <taxon>Actinomycetota</taxon>
        <taxon>Actinomycetes</taxon>
        <taxon>Mycobacteriales</taxon>
        <taxon>Corynebacteriaceae</taxon>
        <taxon>Corynebacterium</taxon>
    </lineage>
</organism>
<dbReference type="GO" id="GO:0016787">
    <property type="term" value="F:hydrolase activity"/>
    <property type="evidence" value="ECO:0007669"/>
    <property type="project" value="UniProtKB-KW"/>
</dbReference>
<protein>
    <recommendedName>
        <fullName evidence="8">ATP synthase subunit delta</fullName>
    </recommendedName>
    <alternativeName>
        <fullName evidence="8">ATP synthase F(1) sector subunit delta</fullName>
    </alternativeName>
    <alternativeName>
        <fullName evidence="8">F-type ATPase subunit delta</fullName>
        <shortName evidence="8">F-ATPase subunit delta</shortName>
    </alternativeName>
</protein>
<dbReference type="AlphaFoldDB" id="A0A3R8QL88"/>
<proteinExistence type="inferred from homology"/>
<evidence type="ECO:0000313" key="11">
    <source>
        <dbReference type="Proteomes" id="UP000276526"/>
    </source>
</evidence>
<dbReference type="EMBL" id="PQNK01000004">
    <property type="protein sequence ID" value="RRO87172.1"/>
    <property type="molecule type" value="Genomic_DNA"/>
</dbReference>
<comment type="similarity">
    <text evidence="8">Belongs to the ATPase delta chain family.</text>
</comment>
<dbReference type="HAMAP" id="MF_01416">
    <property type="entry name" value="ATP_synth_delta_bact"/>
    <property type="match status" value="1"/>
</dbReference>
<comment type="function">
    <text evidence="8">This protein is part of the stalk that links CF(0) to CF(1). It either transmits conformational changes from CF(0) to CF(1) or is implicated in proton conduction.</text>
</comment>
<dbReference type="PROSITE" id="PS00389">
    <property type="entry name" value="ATPASE_DELTA"/>
    <property type="match status" value="1"/>
</dbReference>
<evidence type="ECO:0000256" key="4">
    <source>
        <dbReference type="ARBA" id="ARBA00023065"/>
    </source>
</evidence>
<dbReference type="PRINTS" id="PR00125">
    <property type="entry name" value="ATPASEDELTA"/>
</dbReference>
<dbReference type="InterPro" id="IPR000711">
    <property type="entry name" value="ATPase_OSCP/dsu"/>
</dbReference>
<evidence type="ECO:0000313" key="12">
    <source>
        <dbReference type="Proteomes" id="UP000278422"/>
    </source>
</evidence>
<dbReference type="InterPro" id="IPR026015">
    <property type="entry name" value="ATP_synth_OSCP/delta_N_sf"/>
</dbReference>
<keyword evidence="3 8" id="KW-0375">Hydrogen ion transport</keyword>
<reference evidence="11 12" key="1">
    <citation type="submission" date="2018-01" db="EMBL/GenBank/DDBJ databases">
        <title>Twenty Corynebacterium bovis Genomes.</title>
        <authorList>
            <person name="Gulvik C.A."/>
        </authorList>
    </citation>
    <scope>NUCLEOTIDE SEQUENCE [LARGE SCALE GENOMIC DNA]</scope>
    <source>
        <strain evidence="10 12">16-2004</strain>
        <strain evidence="9 11">F6900</strain>
    </source>
</reference>
<comment type="subcellular location">
    <subcellularLocation>
        <location evidence="8">Cell membrane</location>
        <topology evidence="8">Peripheral membrane protein</topology>
    </subcellularLocation>
    <subcellularLocation>
        <location evidence="1">Membrane</location>
    </subcellularLocation>
</comment>
<dbReference type="NCBIfam" id="TIGR01145">
    <property type="entry name" value="ATP_synt_delta"/>
    <property type="match status" value="1"/>
</dbReference>
<comment type="function">
    <text evidence="8">F(1)F(0) ATP synthase produces ATP from ADP in the presence of a proton or sodium gradient. F-type ATPases consist of two structural domains, F(1) containing the extramembraneous catalytic core and F(0) containing the membrane proton channel, linked together by a central stalk and a peripheral stalk. During catalysis, ATP synthesis in the catalytic domain of F(1) is coupled via a rotary mechanism of the central stalk subunits to proton translocation.</text>
</comment>
<dbReference type="Proteomes" id="UP000276526">
    <property type="component" value="Unassembled WGS sequence"/>
</dbReference>
<keyword evidence="6 8" id="KW-0139">CF(1)</keyword>
<dbReference type="Pfam" id="PF00213">
    <property type="entry name" value="OSCP"/>
    <property type="match status" value="1"/>
</dbReference>
<evidence type="ECO:0000256" key="1">
    <source>
        <dbReference type="ARBA" id="ARBA00004370"/>
    </source>
</evidence>
<evidence type="ECO:0000313" key="9">
    <source>
        <dbReference type="EMBL" id="RRO87172.1"/>
    </source>
</evidence>
<dbReference type="OrthoDB" id="5242917at2"/>
<keyword evidence="2 8" id="KW-0813">Transport</keyword>
<dbReference type="InterPro" id="IPR020781">
    <property type="entry name" value="ATPase_OSCP/d_CS"/>
</dbReference>
<keyword evidence="10" id="KW-0378">Hydrolase</keyword>
<evidence type="ECO:0000256" key="5">
    <source>
        <dbReference type="ARBA" id="ARBA00023136"/>
    </source>
</evidence>
<comment type="caution">
    <text evidence="10">The sequence shown here is derived from an EMBL/GenBank/DDBJ whole genome shotgun (WGS) entry which is preliminary data.</text>
</comment>
<keyword evidence="8" id="KW-1003">Cell membrane</keyword>
<evidence type="ECO:0000256" key="2">
    <source>
        <dbReference type="ARBA" id="ARBA00022448"/>
    </source>
</evidence>
<dbReference type="NCBIfam" id="NF009967">
    <property type="entry name" value="PRK13430.1"/>
    <property type="match status" value="1"/>
</dbReference>
<keyword evidence="12" id="KW-1185">Reference proteome</keyword>
<dbReference type="GO" id="GO:0045259">
    <property type="term" value="C:proton-transporting ATP synthase complex"/>
    <property type="evidence" value="ECO:0007669"/>
    <property type="project" value="UniProtKB-KW"/>
</dbReference>
<evidence type="ECO:0000256" key="7">
    <source>
        <dbReference type="ARBA" id="ARBA00023310"/>
    </source>
</evidence>
<keyword evidence="7 8" id="KW-0066">ATP synthesis</keyword>
<dbReference type="PANTHER" id="PTHR11910">
    <property type="entry name" value="ATP SYNTHASE DELTA CHAIN"/>
    <property type="match status" value="1"/>
</dbReference>
<evidence type="ECO:0000256" key="6">
    <source>
        <dbReference type="ARBA" id="ARBA00023196"/>
    </source>
</evidence>
<name>A0A3R8QL88_9CORY</name>
<dbReference type="GeneID" id="60807707"/>
<gene>
    <name evidence="8" type="primary">atpH</name>
    <name evidence="10" type="ORF">CXF42_02405</name>
    <name evidence="9" type="ORF">CXF48_03050</name>
</gene>
<dbReference type="Proteomes" id="UP000278422">
    <property type="component" value="Unassembled WGS sequence"/>
</dbReference>
<evidence type="ECO:0000256" key="3">
    <source>
        <dbReference type="ARBA" id="ARBA00022781"/>
    </source>
</evidence>
<dbReference type="EMBL" id="PQNQ01000004">
    <property type="protein sequence ID" value="RRQ05208.1"/>
    <property type="molecule type" value="Genomic_DNA"/>
</dbReference>
<accession>A0A3R8QL88</accession>
<evidence type="ECO:0000256" key="8">
    <source>
        <dbReference type="HAMAP-Rule" id="MF_01416"/>
    </source>
</evidence>
<keyword evidence="5 8" id="KW-0472">Membrane</keyword>
<dbReference type="GO" id="GO:0046933">
    <property type="term" value="F:proton-transporting ATP synthase activity, rotational mechanism"/>
    <property type="evidence" value="ECO:0007669"/>
    <property type="project" value="UniProtKB-UniRule"/>
</dbReference>
<evidence type="ECO:0000313" key="10">
    <source>
        <dbReference type="EMBL" id="RRQ05208.1"/>
    </source>
</evidence>
<dbReference type="Gene3D" id="1.10.520.20">
    <property type="entry name" value="N-terminal domain of the delta subunit of the F1F0-ATP synthase"/>
    <property type="match status" value="1"/>
</dbReference>
<dbReference type="GO" id="GO:0005886">
    <property type="term" value="C:plasma membrane"/>
    <property type="evidence" value="ECO:0007669"/>
    <property type="project" value="UniProtKB-SubCell"/>
</dbReference>
<dbReference type="RefSeq" id="WP_010267178.1">
    <property type="nucleotide sequence ID" value="NZ_CP066067.1"/>
</dbReference>